<dbReference type="Proteomes" id="UP000037069">
    <property type="component" value="Unassembled WGS sequence"/>
</dbReference>
<dbReference type="AlphaFoldDB" id="A0A0L0C0J0"/>
<feature type="signal peptide" evidence="1">
    <location>
        <begin position="1"/>
        <end position="15"/>
    </location>
</feature>
<evidence type="ECO:0008006" key="4">
    <source>
        <dbReference type="Google" id="ProtNLM"/>
    </source>
</evidence>
<name>A0A0L0C0J0_LUCCU</name>
<comment type="caution">
    <text evidence="2">The sequence shown here is derived from an EMBL/GenBank/DDBJ whole genome shotgun (WGS) entry which is preliminary data.</text>
</comment>
<proteinExistence type="predicted"/>
<protein>
    <recommendedName>
        <fullName evidence="4">Protein TsetseEP domain-containing protein</fullName>
    </recommendedName>
</protein>
<feature type="chain" id="PRO_5012859256" description="Protein TsetseEP domain-containing protein" evidence="1">
    <location>
        <begin position="16"/>
        <end position="211"/>
    </location>
</feature>
<evidence type="ECO:0000256" key="1">
    <source>
        <dbReference type="SAM" id="SignalP"/>
    </source>
</evidence>
<keyword evidence="3" id="KW-1185">Reference proteome</keyword>
<gene>
    <name evidence="2" type="ORF">FF38_08178</name>
</gene>
<evidence type="ECO:0000313" key="3">
    <source>
        <dbReference type="Proteomes" id="UP000037069"/>
    </source>
</evidence>
<sequence length="211" mass="21965">MKLFLLAFLLGAAYAVEEAVAPVADAVAPVAEAVAPVADAIANPVKEAVKPIADAAAPVVGAVADASKAFANVAQAAVDAAGAVIPGAALPAKLAGGVIDMMKGSIDNFKSILSDGDKGLFNPFFNPFFGHKLFKRSSLDLDVSCIDGFNEARVELFNLMSNNAVMDYCQSIDGQANDICNMITEPLTEVLSKTQDLVNMVVKYCQSQNPV</sequence>
<dbReference type="EMBL" id="JRES01001065">
    <property type="protein sequence ID" value="KNC25823.1"/>
    <property type="molecule type" value="Genomic_DNA"/>
</dbReference>
<evidence type="ECO:0000313" key="2">
    <source>
        <dbReference type="EMBL" id="KNC25823.1"/>
    </source>
</evidence>
<keyword evidence="1" id="KW-0732">Signal</keyword>
<reference evidence="2 3" key="1">
    <citation type="journal article" date="2015" name="Nat. Commun.">
        <title>Lucilia cuprina genome unlocks parasitic fly biology to underpin future interventions.</title>
        <authorList>
            <person name="Anstead C.A."/>
            <person name="Korhonen P.K."/>
            <person name="Young N.D."/>
            <person name="Hall R.S."/>
            <person name="Jex A.R."/>
            <person name="Murali S.C."/>
            <person name="Hughes D.S."/>
            <person name="Lee S.F."/>
            <person name="Perry T."/>
            <person name="Stroehlein A.J."/>
            <person name="Ansell B.R."/>
            <person name="Breugelmans B."/>
            <person name="Hofmann A."/>
            <person name="Qu J."/>
            <person name="Dugan S."/>
            <person name="Lee S.L."/>
            <person name="Chao H."/>
            <person name="Dinh H."/>
            <person name="Han Y."/>
            <person name="Doddapaneni H.V."/>
            <person name="Worley K.C."/>
            <person name="Muzny D.M."/>
            <person name="Ioannidis P."/>
            <person name="Waterhouse R.M."/>
            <person name="Zdobnov E.M."/>
            <person name="James P.J."/>
            <person name="Bagnall N.H."/>
            <person name="Kotze A.C."/>
            <person name="Gibbs R.A."/>
            <person name="Richards S."/>
            <person name="Batterham P."/>
            <person name="Gasser R.B."/>
        </authorList>
    </citation>
    <scope>NUCLEOTIDE SEQUENCE [LARGE SCALE GENOMIC DNA]</scope>
    <source>
        <strain evidence="2 3">LS</strain>
        <tissue evidence="2">Full body</tissue>
    </source>
</reference>
<organism evidence="2 3">
    <name type="scientific">Lucilia cuprina</name>
    <name type="common">Green bottle fly</name>
    <name type="synonym">Australian sheep blowfly</name>
    <dbReference type="NCBI Taxonomy" id="7375"/>
    <lineage>
        <taxon>Eukaryota</taxon>
        <taxon>Metazoa</taxon>
        <taxon>Ecdysozoa</taxon>
        <taxon>Arthropoda</taxon>
        <taxon>Hexapoda</taxon>
        <taxon>Insecta</taxon>
        <taxon>Pterygota</taxon>
        <taxon>Neoptera</taxon>
        <taxon>Endopterygota</taxon>
        <taxon>Diptera</taxon>
        <taxon>Brachycera</taxon>
        <taxon>Muscomorpha</taxon>
        <taxon>Oestroidea</taxon>
        <taxon>Calliphoridae</taxon>
        <taxon>Luciliinae</taxon>
        <taxon>Lucilia</taxon>
    </lineage>
</organism>
<accession>A0A0L0C0J0</accession>